<feature type="region of interest" description="Disordered" evidence="1">
    <location>
        <begin position="153"/>
        <end position="174"/>
    </location>
</feature>
<protein>
    <submittedName>
        <fullName evidence="2">Uncharacterized protein</fullName>
    </submittedName>
</protein>
<dbReference type="RefSeq" id="XP_009826778.1">
    <property type="nucleotide sequence ID" value="XM_009828476.1"/>
</dbReference>
<evidence type="ECO:0000256" key="1">
    <source>
        <dbReference type="SAM" id="MobiDB-lite"/>
    </source>
</evidence>
<feature type="region of interest" description="Disordered" evidence="1">
    <location>
        <begin position="16"/>
        <end position="36"/>
    </location>
</feature>
<feature type="compositionally biased region" description="Basic and acidic residues" evidence="1">
    <location>
        <begin position="17"/>
        <end position="28"/>
    </location>
</feature>
<evidence type="ECO:0000313" key="2">
    <source>
        <dbReference type="EMBL" id="ETV83348.1"/>
    </source>
</evidence>
<proteinExistence type="predicted"/>
<sequence>MTSCVVGLDNFTGSKSRVKEPKDYHGGPKDTPTSRRCKKRLQEECVRYGIEFSEGDFKGILWQKLSQHIQQHVNSVVVDPAKARGHTVVYTPHYHSDLYTSYTKFTQVKTRIDAAFAALTPTAIKGCVKVAAQGKLQSLYEYLLQVDAMNCDEESPAARDNEDGDEEGGDSSNE</sequence>
<dbReference type="PANTHER" id="PTHR33939">
    <property type="entry name" value="PROTEIN CBG22215"/>
    <property type="match status" value="1"/>
</dbReference>
<name>W4GWQ3_APHAT</name>
<accession>W4GWQ3</accession>
<reference evidence="2" key="1">
    <citation type="submission" date="2013-12" db="EMBL/GenBank/DDBJ databases">
        <title>The Genome Sequence of Aphanomyces astaci APO3.</title>
        <authorList>
            <consortium name="The Broad Institute Genomics Platform"/>
            <person name="Russ C."/>
            <person name="Tyler B."/>
            <person name="van West P."/>
            <person name="Dieguez-Uribeondo J."/>
            <person name="Young S.K."/>
            <person name="Zeng Q."/>
            <person name="Gargeya S."/>
            <person name="Fitzgerald M."/>
            <person name="Abouelleil A."/>
            <person name="Alvarado L."/>
            <person name="Chapman S.B."/>
            <person name="Gainer-Dewar J."/>
            <person name="Goldberg J."/>
            <person name="Griggs A."/>
            <person name="Gujja S."/>
            <person name="Hansen M."/>
            <person name="Howarth C."/>
            <person name="Imamovic A."/>
            <person name="Ireland A."/>
            <person name="Larimer J."/>
            <person name="McCowan C."/>
            <person name="Murphy C."/>
            <person name="Pearson M."/>
            <person name="Poon T.W."/>
            <person name="Priest M."/>
            <person name="Roberts A."/>
            <person name="Saif S."/>
            <person name="Shea T."/>
            <person name="Sykes S."/>
            <person name="Wortman J."/>
            <person name="Nusbaum C."/>
            <person name="Birren B."/>
        </authorList>
    </citation>
    <scope>NUCLEOTIDE SEQUENCE [LARGE SCALE GENOMIC DNA]</scope>
    <source>
        <strain evidence="2">APO3</strain>
    </source>
</reference>
<organism evidence="2">
    <name type="scientific">Aphanomyces astaci</name>
    <name type="common">Crayfish plague agent</name>
    <dbReference type="NCBI Taxonomy" id="112090"/>
    <lineage>
        <taxon>Eukaryota</taxon>
        <taxon>Sar</taxon>
        <taxon>Stramenopiles</taxon>
        <taxon>Oomycota</taxon>
        <taxon>Saprolegniomycetes</taxon>
        <taxon>Saprolegniales</taxon>
        <taxon>Verrucalvaceae</taxon>
        <taxon>Aphanomyces</taxon>
    </lineage>
</organism>
<dbReference type="AlphaFoldDB" id="W4GWQ3"/>
<dbReference type="PANTHER" id="PTHR33939:SF1">
    <property type="entry name" value="DUF4371 DOMAIN-CONTAINING PROTEIN"/>
    <property type="match status" value="1"/>
</dbReference>
<feature type="compositionally biased region" description="Acidic residues" evidence="1">
    <location>
        <begin position="162"/>
        <end position="174"/>
    </location>
</feature>
<gene>
    <name evidence="2" type="ORF">H257_04099</name>
</gene>
<dbReference type="GeneID" id="20806095"/>
<dbReference type="EMBL" id="KI913120">
    <property type="protein sequence ID" value="ETV83348.1"/>
    <property type="molecule type" value="Genomic_DNA"/>
</dbReference>
<dbReference type="VEuPathDB" id="FungiDB:H257_04099"/>